<evidence type="ECO:0000313" key="3">
    <source>
        <dbReference type="Proteomes" id="UP001151088"/>
    </source>
</evidence>
<protein>
    <submittedName>
        <fullName evidence="2">Lipase family protein</fullName>
    </submittedName>
</protein>
<reference evidence="2" key="1">
    <citation type="submission" date="2022-08" db="EMBL/GenBank/DDBJ databases">
        <authorList>
            <person name="Li F."/>
        </authorList>
    </citation>
    <scope>NUCLEOTIDE SEQUENCE</scope>
    <source>
        <strain evidence="2">MQZ15Z-1</strain>
    </source>
</reference>
<dbReference type="GO" id="GO:0004806">
    <property type="term" value="F:triacylglycerol lipase activity"/>
    <property type="evidence" value="ECO:0007669"/>
    <property type="project" value="InterPro"/>
</dbReference>
<dbReference type="Gene3D" id="3.40.50.1820">
    <property type="entry name" value="alpha/beta hydrolase"/>
    <property type="match status" value="2"/>
</dbReference>
<feature type="signal peptide" evidence="1">
    <location>
        <begin position="1"/>
        <end position="32"/>
    </location>
</feature>
<keyword evidence="1" id="KW-0732">Signal</keyword>
<dbReference type="PIRSF" id="PIRSF029171">
    <property type="entry name" value="Esterase_LipA"/>
    <property type="match status" value="1"/>
</dbReference>
<gene>
    <name evidence="2" type="ORF">NVS89_11440</name>
</gene>
<dbReference type="RefSeq" id="WP_258732879.1">
    <property type="nucleotide sequence ID" value="NZ_JANTHZ010000004.1"/>
</dbReference>
<dbReference type="PANTHER" id="PTHR34853">
    <property type="match status" value="1"/>
</dbReference>
<keyword evidence="3" id="KW-1185">Reference proteome</keyword>
<accession>A0A9X2T5T3</accession>
<dbReference type="Pfam" id="PF03583">
    <property type="entry name" value="LIP"/>
    <property type="match status" value="1"/>
</dbReference>
<name>A0A9X2T5T3_9HYPH</name>
<sequence>MLGVMSFVRAMRRSAFRLGIGLLGLYPGAVRADTTTNFYQVPAALIAGRAGTLIRAEPLTPPAGAAVAYRILYRSRDVDGRPIAVSGVVAAPPAAKFRRPVVTWGHGTSGIAPGCAPSRFPGHDFSSIGGLGTLLADGDIVVATDYQGLGAGKVHPYLVGPSEAHAMIDAVRAARALPGLDAGRRFASWGFSEGGQAALFTRALARSYAPELRFEGAAAVSAPTELRRLLAHDIGSPAGEVVASYAAWSWSHAYDLPIGQVVRPQALPALEHLATLCSLDLPERLGLGLATFAYGRDGFLRRQAENRPDWARVIARNSVPAQSGTPVFLAQGGGDALVSPSTTRDFAHRLCRDGVALDYDPIPFASHGGAEASSVEAATRWLAGRLSGARAPTDCESLEGRPQPL</sequence>
<dbReference type="AlphaFoldDB" id="A0A9X2T5T3"/>
<dbReference type="InterPro" id="IPR005152">
    <property type="entry name" value="Lipase_secreted"/>
</dbReference>
<dbReference type="EMBL" id="JANTHZ010000004">
    <property type="protein sequence ID" value="MCS0495714.1"/>
    <property type="molecule type" value="Genomic_DNA"/>
</dbReference>
<dbReference type="InterPro" id="IPR029058">
    <property type="entry name" value="AB_hydrolase_fold"/>
</dbReference>
<feature type="chain" id="PRO_5040854320" evidence="1">
    <location>
        <begin position="33"/>
        <end position="405"/>
    </location>
</feature>
<evidence type="ECO:0000313" key="2">
    <source>
        <dbReference type="EMBL" id="MCS0495714.1"/>
    </source>
</evidence>
<dbReference type="PANTHER" id="PTHR34853:SF1">
    <property type="entry name" value="LIPASE 5"/>
    <property type="match status" value="1"/>
</dbReference>
<comment type="caution">
    <text evidence="2">The sequence shown here is derived from an EMBL/GenBank/DDBJ whole genome shotgun (WGS) entry which is preliminary data.</text>
</comment>
<dbReference type="Proteomes" id="UP001151088">
    <property type="component" value="Unassembled WGS sequence"/>
</dbReference>
<dbReference type="SUPFAM" id="SSF53474">
    <property type="entry name" value="alpha/beta-Hydrolases"/>
    <property type="match status" value="1"/>
</dbReference>
<dbReference type="GO" id="GO:0016042">
    <property type="term" value="P:lipid catabolic process"/>
    <property type="evidence" value="ECO:0007669"/>
    <property type="project" value="InterPro"/>
</dbReference>
<proteinExistence type="predicted"/>
<evidence type="ECO:0000256" key="1">
    <source>
        <dbReference type="SAM" id="SignalP"/>
    </source>
</evidence>
<organism evidence="2 3">
    <name type="scientific">Ancylobacter mangrovi</name>
    <dbReference type="NCBI Taxonomy" id="2972472"/>
    <lineage>
        <taxon>Bacteria</taxon>
        <taxon>Pseudomonadati</taxon>
        <taxon>Pseudomonadota</taxon>
        <taxon>Alphaproteobacteria</taxon>
        <taxon>Hyphomicrobiales</taxon>
        <taxon>Xanthobacteraceae</taxon>
        <taxon>Ancylobacter</taxon>
    </lineage>
</organism>